<dbReference type="Proteomes" id="UP000186955">
    <property type="component" value="Unassembled WGS sequence"/>
</dbReference>
<gene>
    <name evidence="4" type="ORF">PENSUB_5787</name>
</gene>
<dbReference type="PROSITE" id="PS51257">
    <property type="entry name" value="PROKAR_LIPOPROTEIN"/>
    <property type="match status" value="1"/>
</dbReference>
<evidence type="ECO:0000256" key="2">
    <source>
        <dbReference type="SAM" id="Phobius"/>
    </source>
</evidence>
<dbReference type="EMBL" id="MNBE01000579">
    <property type="protein sequence ID" value="OKP07672.1"/>
    <property type="molecule type" value="Genomic_DNA"/>
</dbReference>
<sequence>MTRLRGTAILLLASHFALIACQPYRPSTSSIESEIYDVPSSSTDENLNHPSARDDIDRVIIIARDTPTTSESTTLTTTASTSSETSTSTTYSDTSTTSTSSTSASTSTSTSTSSTSTITTSTSSTTSTSTQSTTTSTSTTSSRSTTTATSSSTTTTTASATSTTSAEIAEWNRKGNIAATIFSCCLISLFSGVSILHCARDRAKSKRLAARELMSAKPTEPLVASRGGSTAELIPDRSSILFKDNPFGEQRPQTAYSAVRSNNGWGRVSPAEQNATTERSMPVNGSSNGDRQHETLV</sequence>
<feature type="region of interest" description="Disordered" evidence="1">
    <location>
        <begin position="258"/>
        <end position="297"/>
    </location>
</feature>
<keyword evidence="2" id="KW-0472">Membrane</keyword>
<keyword evidence="5" id="KW-1185">Reference proteome</keyword>
<dbReference type="STRING" id="1316194.A0A1Q5U5B8"/>
<feature type="chain" id="PRO_5012389125" evidence="3">
    <location>
        <begin position="22"/>
        <end position="297"/>
    </location>
</feature>
<name>A0A1Q5U5B8_9EURO</name>
<keyword evidence="2" id="KW-1133">Transmembrane helix</keyword>
<keyword evidence="3" id="KW-0732">Signal</keyword>
<comment type="caution">
    <text evidence="4">The sequence shown here is derived from an EMBL/GenBank/DDBJ whole genome shotgun (WGS) entry which is preliminary data.</text>
</comment>
<organism evidence="4 5">
    <name type="scientific">Penicillium subrubescens</name>
    <dbReference type="NCBI Taxonomy" id="1316194"/>
    <lineage>
        <taxon>Eukaryota</taxon>
        <taxon>Fungi</taxon>
        <taxon>Dikarya</taxon>
        <taxon>Ascomycota</taxon>
        <taxon>Pezizomycotina</taxon>
        <taxon>Eurotiomycetes</taxon>
        <taxon>Eurotiomycetidae</taxon>
        <taxon>Eurotiales</taxon>
        <taxon>Aspergillaceae</taxon>
        <taxon>Penicillium</taxon>
    </lineage>
</organism>
<evidence type="ECO:0000313" key="5">
    <source>
        <dbReference type="Proteomes" id="UP000186955"/>
    </source>
</evidence>
<proteinExistence type="predicted"/>
<feature type="signal peptide" evidence="3">
    <location>
        <begin position="1"/>
        <end position="21"/>
    </location>
</feature>
<evidence type="ECO:0000313" key="4">
    <source>
        <dbReference type="EMBL" id="OKP07672.1"/>
    </source>
</evidence>
<protein>
    <submittedName>
        <fullName evidence="4">Uncharacterized protein</fullName>
    </submittedName>
</protein>
<evidence type="ECO:0000256" key="3">
    <source>
        <dbReference type="SAM" id="SignalP"/>
    </source>
</evidence>
<dbReference type="AlphaFoldDB" id="A0A1Q5U5B8"/>
<evidence type="ECO:0000256" key="1">
    <source>
        <dbReference type="SAM" id="MobiDB-lite"/>
    </source>
</evidence>
<keyword evidence="2" id="KW-0812">Transmembrane</keyword>
<accession>A0A1Q5U5B8</accession>
<feature type="compositionally biased region" description="Polar residues" evidence="1">
    <location>
        <begin position="271"/>
        <end position="289"/>
    </location>
</feature>
<feature type="transmembrane region" description="Helical" evidence="2">
    <location>
        <begin position="177"/>
        <end position="199"/>
    </location>
</feature>
<feature type="region of interest" description="Disordered" evidence="1">
    <location>
        <begin position="64"/>
        <end position="165"/>
    </location>
</feature>
<reference evidence="4 5" key="1">
    <citation type="submission" date="2016-10" db="EMBL/GenBank/DDBJ databases">
        <title>Genome sequence of the ascomycete fungus Penicillium subrubescens.</title>
        <authorList>
            <person name="De Vries R.P."/>
            <person name="Peng M."/>
            <person name="Dilokpimol A."/>
            <person name="Hilden K."/>
            <person name="Makela M.R."/>
            <person name="Grigoriev I."/>
            <person name="Riley R."/>
            <person name="Granchi Z."/>
        </authorList>
    </citation>
    <scope>NUCLEOTIDE SEQUENCE [LARGE SCALE GENOMIC DNA]</scope>
    <source>
        <strain evidence="4 5">CBS 132785</strain>
    </source>
</reference>